<dbReference type="InterPro" id="IPR052337">
    <property type="entry name" value="SAT4-like"/>
</dbReference>
<protein>
    <recommendedName>
        <fullName evidence="7">Rhodopsin domain-containing protein</fullName>
    </recommendedName>
</protein>
<dbReference type="InterPro" id="IPR049326">
    <property type="entry name" value="Rhodopsin_dom_fungi"/>
</dbReference>
<evidence type="ECO:0000256" key="2">
    <source>
        <dbReference type="ARBA" id="ARBA00022692"/>
    </source>
</evidence>
<dbReference type="GeneID" id="87845188"/>
<keyword evidence="3 6" id="KW-1133">Transmembrane helix</keyword>
<evidence type="ECO:0000256" key="1">
    <source>
        <dbReference type="ARBA" id="ARBA00004141"/>
    </source>
</evidence>
<accession>A0AAE0H8D0</accession>
<keyword evidence="2 6" id="KW-0812">Transmembrane</keyword>
<dbReference type="RefSeq" id="XP_062655099.1">
    <property type="nucleotide sequence ID" value="XM_062808240.1"/>
</dbReference>
<feature type="transmembrane region" description="Helical" evidence="6">
    <location>
        <begin position="156"/>
        <end position="178"/>
    </location>
</feature>
<dbReference type="AlphaFoldDB" id="A0AAE0H8D0"/>
<comment type="caution">
    <text evidence="8">The sequence shown here is derived from an EMBL/GenBank/DDBJ whole genome shotgun (WGS) entry which is preliminary data.</text>
</comment>
<evidence type="ECO:0000256" key="3">
    <source>
        <dbReference type="ARBA" id="ARBA00022989"/>
    </source>
</evidence>
<feature type="domain" description="Rhodopsin" evidence="7">
    <location>
        <begin position="69"/>
        <end position="298"/>
    </location>
</feature>
<evidence type="ECO:0000256" key="5">
    <source>
        <dbReference type="ARBA" id="ARBA00038359"/>
    </source>
</evidence>
<evidence type="ECO:0000256" key="6">
    <source>
        <dbReference type="SAM" id="Phobius"/>
    </source>
</evidence>
<organism evidence="8 9">
    <name type="scientific">Chaetomium fimeti</name>
    <dbReference type="NCBI Taxonomy" id="1854472"/>
    <lineage>
        <taxon>Eukaryota</taxon>
        <taxon>Fungi</taxon>
        <taxon>Dikarya</taxon>
        <taxon>Ascomycota</taxon>
        <taxon>Pezizomycotina</taxon>
        <taxon>Sordariomycetes</taxon>
        <taxon>Sordariomycetidae</taxon>
        <taxon>Sordariales</taxon>
        <taxon>Chaetomiaceae</taxon>
        <taxon>Chaetomium</taxon>
    </lineage>
</organism>
<dbReference type="EMBL" id="JAUEPN010000009">
    <property type="protein sequence ID" value="KAK3291585.1"/>
    <property type="molecule type" value="Genomic_DNA"/>
</dbReference>
<name>A0AAE0H8D0_9PEZI</name>
<feature type="transmembrane region" description="Helical" evidence="6">
    <location>
        <begin position="237"/>
        <end position="257"/>
    </location>
</feature>
<evidence type="ECO:0000259" key="7">
    <source>
        <dbReference type="Pfam" id="PF20684"/>
    </source>
</evidence>
<feature type="transmembrane region" description="Helical" evidence="6">
    <location>
        <begin position="84"/>
        <end position="104"/>
    </location>
</feature>
<comment type="subcellular location">
    <subcellularLocation>
        <location evidence="1">Membrane</location>
        <topology evidence="1">Multi-pass membrane protein</topology>
    </subcellularLocation>
</comment>
<dbReference type="PANTHER" id="PTHR33048:SF47">
    <property type="entry name" value="INTEGRAL MEMBRANE PROTEIN-RELATED"/>
    <property type="match status" value="1"/>
</dbReference>
<sequence>MNHIAPPALSSIPLVVLSVQTVHDIPLVTQIIAIMSESQEILTTTVTAESFLAAIIVLVVVPSLFVFVRVANSYRHTKGLYADDWFSIVAVVFLAIICALYYIMRTTLNDPAVGFLYMGRLITAVGFMAIFTVYFAKVPILLLYLRIFGVHRGVRIVSWILLTVPLVMLVGAAIYGAAVCSPENKTLDLVWLQGCIQPSLRIGVWNGSVSVVVDIIIFVLPLPVIAGLNLDRKKKVALAVVFLAAFLGIAASGVTLYFRGVSLAGRGSSGAEVGQMLGQIIECSIAIIVGCAPALRSFWTGHITQLAIYSRLQSALSTTRFKKSQASMDSKAPSAGASSEHIVKAHDFVALNEIRVTRDTQVVVTNEESQRRW</sequence>
<dbReference type="PANTHER" id="PTHR33048">
    <property type="entry name" value="PTH11-LIKE INTEGRAL MEMBRANE PROTEIN (AFU_ORTHOLOGUE AFUA_5G11245)"/>
    <property type="match status" value="1"/>
</dbReference>
<dbReference type="Proteomes" id="UP001278766">
    <property type="component" value="Unassembled WGS sequence"/>
</dbReference>
<feature type="transmembrane region" description="Helical" evidence="6">
    <location>
        <begin position="124"/>
        <end position="144"/>
    </location>
</feature>
<dbReference type="GO" id="GO:0016020">
    <property type="term" value="C:membrane"/>
    <property type="evidence" value="ECO:0007669"/>
    <property type="project" value="UniProtKB-SubCell"/>
</dbReference>
<comment type="similarity">
    <text evidence="5">Belongs to the SAT4 family.</text>
</comment>
<keyword evidence="9" id="KW-1185">Reference proteome</keyword>
<reference evidence="8" key="2">
    <citation type="submission" date="2023-06" db="EMBL/GenBank/DDBJ databases">
        <authorList>
            <consortium name="Lawrence Berkeley National Laboratory"/>
            <person name="Haridas S."/>
            <person name="Hensen N."/>
            <person name="Bonometti L."/>
            <person name="Westerberg I."/>
            <person name="Brannstrom I.O."/>
            <person name="Guillou S."/>
            <person name="Cros-Aarteil S."/>
            <person name="Calhoun S."/>
            <person name="Kuo A."/>
            <person name="Mondo S."/>
            <person name="Pangilinan J."/>
            <person name="Riley R."/>
            <person name="Labutti K."/>
            <person name="Andreopoulos B."/>
            <person name="Lipzen A."/>
            <person name="Chen C."/>
            <person name="Yanf M."/>
            <person name="Daum C."/>
            <person name="Ng V."/>
            <person name="Clum A."/>
            <person name="Steindorff A."/>
            <person name="Ohm R."/>
            <person name="Martin F."/>
            <person name="Silar P."/>
            <person name="Natvig D."/>
            <person name="Lalanne C."/>
            <person name="Gautier V."/>
            <person name="Ament-Velasquez S.L."/>
            <person name="Kruys A."/>
            <person name="Hutchinson M.I."/>
            <person name="Powell A.J."/>
            <person name="Barry K."/>
            <person name="Miller A.N."/>
            <person name="Grigoriev I.V."/>
            <person name="Debuchy R."/>
            <person name="Gladieux P."/>
            <person name="Thoren M.H."/>
            <person name="Johannesson H."/>
        </authorList>
    </citation>
    <scope>NUCLEOTIDE SEQUENCE</scope>
    <source>
        <strain evidence="8">CBS 168.71</strain>
    </source>
</reference>
<evidence type="ECO:0000256" key="4">
    <source>
        <dbReference type="ARBA" id="ARBA00023136"/>
    </source>
</evidence>
<keyword evidence="4 6" id="KW-0472">Membrane</keyword>
<feature type="transmembrane region" description="Helical" evidence="6">
    <location>
        <begin position="277"/>
        <end position="295"/>
    </location>
</feature>
<gene>
    <name evidence="8" type="ORF">B0H64DRAFT_478327</name>
</gene>
<proteinExistence type="inferred from homology"/>
<evidence type="ECO:0000313" key="8">
    <source>
        <dbReference type="EMBL" id="KAK3291585.1"/>
    </source>
</evidence>
<dbReference type="Pfam" id="PF20684">
    <property type="entry name" value="Fung_rhodopsin"/>
    <property type="match status" value="1"/>
</dbReference>
<evidence type="ECO:0000313" key="9">
    <source>
        <dbReference type="Proteomes" id="UP001278766"/>
    </source>
</evidence>
<feature type="transmembrane region" description="Helical" evidence="6">
    <location>
        <begin position="51"/>
        <end position="72"/>
    </location>
</feature>
<feature type="transmembrane region" description="Helical" evidence="6">
    <location>
        <begin position="209"/>
        <end position="230"/>
    </location>
</feature>
<reference evidence="8" key="1">
    <citation type="journal article" date="2023" name="Mol. Phylogenet. Evol.">
        <title>Genome-scale phylogeny and comparative genomics of the fungal order Sordariales.</title>
        <authorList>
            <person name="Hensen N."/>
            <person name="Bonometti L."/>
            <person name="Westerberg I."/>
            <person name="Brannstrom I.O."/>
            <person name="Guillou S."/>
            <person name="Cros-Aarteil S."/>
            <person name="Calhoun S."/>
            <person name="Haridas S."/>
            <person name="Kuo A."/>
            <person name="Mondo S."/>
            <person name="Pangilinan J."/>
            <person name="Riley R."/>
            <person name="LaButti K."/>
            <person name="Andreopoulos B."/>
            <person name="Lipzen A."/>
            <person name="Chen C."/>
            <person name="Yan M."/>
            <person name="Daum C."/>
            <person name="Ng V."/>
            <person name="Clum A."/>
            <person name="Steindorff A."/>
            <person name="Ohm R.A."/>
            <person name="Martin F."/>
            <person name="Silar P."/>
            <person name="Natvig D.O."/>
            <person name="Lalanne C."/>
            <person name="Gautier V."/>
            <person name="Ament-Velasquez S.L."/>
            <person name="Kruys A."/>
            <person name="Hutchinson M.I."/>
            <person name="Powell A.J."/>
            <person name="Barry K."/>
            <person name="Miller A.N."/>
            <person name="Grigoriev I.V."/>
            <person name="Debuchy R."/>
            <person name="Gladieux P."/>
            <person name="Hiltunen Thoren M."/>
            <person name="Johannesson H."/>
        </authorList>
    </citation>
    <scope>NUCLEOTIDE SEQUENCE</scope>
    <source>
        <strain evidence="8">CBS 168.71</strain>
    </source>
</reference>